<keyword evidence="3" id="KW-0813">Transport</keyword>
<name>L0DCA9_SINAD</name>
<dbReference type="Proteomes" id="UP000010798">
    <property type="component" value="Chromosome"/>
</dbReference>
<evidence type="ECO:0000313" key="9">
    <source>
        <dbReference type="EMBL" id="AGA27014.1"/>
    </source>
</evidence>
<dbReference type="HOGENOM" id="CLU_030262_1_0_0"/>
<proteinExistence type="inferred from homology"/>
<evidence type="ECO:0000313" key="10">
    <source>
        <dbReference type="Proteomes" id="UP000010798"/>
    </source>
</evidence>
<dbReference type="Pfam" id="PF03606">
    <property type="entry name" value="DcuC"/>
    <property type="match status" value="1"/>
</dbReference>
<evidence type="ECO:0000256" key="5">
    <source>
        <dbReference type="ARBA" id="ARBA00022692"/>
    </source>
</evidence>
<dbReference type="EMBL" id="CP003364">
    <property type="protein sequence ID" value="AGA27014.1"/>
    <property type="molecule type" value="Genomic_DNA"/>
</dbReference>
<accession>L0DCA9</accession>
<dbReference type="GO" id="GO:0005886">
    <property type="term" value="C:plasma membrane"/>
    <property type="evidence" value="ECO:0007669"/>
    <property type="project" value="UniProtKB-SubCell"/>
</dbReference>
<protein>
    <submittedName>
        <fullName evidence="9">C4-dicarboxylate transporter</fullName>
    </submittedName>
</protein>
<feature type="transmembrane region" description="Helical" evidence="8">
    <location>
        <begin position="52"/>
        <end position="72"/>
    </location>
</feature>
<keyword evidence="5 8" id="KW-0812">Transmembrane</keyword>
<dbReference type="InterPro" id="IPR018385">
    <property type="entry name" value="C4_dicarb_anaerob_car-like"/>
</dbReference>
<keyword evidence="7 8" id="KW-0472">Membrane</keyword>
<feature type="transmembrane region" description="Helical" evidence="8">
    <location>
        <begin position="25"/>
        <end position="45"/>
    </location>
</feature>
<gene>
    <name evidence="9" type="ordered locus">Sinac_2717</name>
</gene>
<evidence type="ECO:0000256" key="8">
    <source>
        <dbReference type="SAM" id="Phobius"/>
    </source>
</evidence>
<feature type="transmembrane region" description="Helical" evidence="8">
    <location>
        <begin position="304"/>
        <end position="327"/>
    </location>
</feature>
<keyword evidence="4" id="KW-1003">Cell membrane</keyword>
<feature type="transmembrane region" description="Helical" evidence="8">
    <location>
        <begin position="419"/>
        <end position="437"/>
    </location>
</feature>
<dbReference type="RefSeq" id="WP_015246166.1">
    <property type="nucleotide sequence ID" value="NC_019892.1"/>
</dbReference>
<comment type="similarity">
    <text evidence="2">Belongs to the DcuC/DcuD transporter (TC 2.A.61) family.</text>
</comment>
<evidence type="ECO:0000256" key="6">
    <source>
        <dbReference type="ARBA" id="ARBA00022989"/>
    </source>
</evidence>
<dbReference type="OrthoDB" id="1675518at2"/>
<dbReference type="AlphaFoldDB" id="L0DCA9"/>
<organism evidence="9 10">
    <name type="scientific">Singulisphaera acidiphila (strain ATCC BAA-1392 / DSM 18658 / VKM B-2454 / MOB10)</name>
    <dbReference type="NCBI Taxonomy" id="886293"/>
    <lineage>
        <taxon>Bacteria</taxon>
        <taxon>Pseudomonadati</taxon>
        <taxon>Planctomycetota</taxon>
        <taxon>Planctomycetia</taxon>
        <taxon>Isosphaerales</taxon>
        <taxon>Isosphaeraceae</taxon>
        <taxon>Singulisphaera</taxon>
    </lineage>
</organism>
<keyword evidence="10" id="KW-1185">Reference proteome</keyword>
<evidence type="ECO:0000256" key="2">
    <source>
        <dbReference type="ARBA" id="ARBA00005275"/>
    </source>
</evidence>
<keyword evidence="6 8" id="KW-1133">Transmembrane helix</keyword>
<feature type="transmembrane region" description="Helical" evidence="8">
    <location>
        <begin position="223"/>
        <end position="243"/>
    </location>
</feature>
<feature type="transmembrane region" description="Helical" evidence="8">
    <location>
        <begin position="177"/>
        <end position="197"/>
    </location>
</feature>
<feature type="transmembrane region" description="Helical" evidence="8">
    <location>
        <begin position="263"/>
        <end position="283"/>
    </location>
</feature>
<reference evidence="9 10" key="1">
    <citation type="submission" date="2012-02" db="EMBL/GenBank/DDBJ databases">
        <title>Complete sequence of chromosome of Singulisphaera acidiphila DSM 18658.</title>
        <authorList>
            <consortium name="US DOE Joint Genome Institute (JGI-PGF)"/>
            <person name="Lucas S."/>
            <person name="Copeland A."/>
            <person name="Lapidus A."/>
            <person name="Glavina del Rio T."/>
            <person name="Dalin E."/>
            <person name="Tice H."/>
            <person name="Bruce D."/>
            <person name="Goodwin L."/>
            <person name="Pitluck S."/>
            <person name="Peters L."/>
            <person name="Ovchinnikova G."/>
            <person name="Chertkov O."/>
            <person name="Kyrpides N."/>
            <person name="Mavromatis K."/>
            <person name="Ivanova N."/>
            <person name="Brettin T."/>
            <person name="Detter J.C."/>
            <person name="Han C."/>
            <person name="Larimer F."/>
            <person name="Land M."/>
            <person name="Hauser L."/>
            <person name="Markowitz V."/>
            <person name="Cheng J.-F."/>
            <person name="Hugenholtz P."/>
            <person name="Woyke T."/>
            <person name="Wu D."/>
            <person name="Tindall B."/>
            <person name="Pomrenke H."/>
            <person name="Brambilla E."/>
            <person name="Klenk H.-P."/>
            <person name="Eisen J.A."/>
        </authorList>
    </citation>
    <scope>NUCLEOTIDE SEQUENCE [LARGE SCALE GENOMIC DNA]</scope>
    <source>
        <strain evidence="10">ATCC BAA-1392 / DSM 18658 / VKM B-2454 / MOB10</strain>
    </source>
</reference>
<dbReference type="KEGG" id="saci:Sinac_2717"/>
<comment type="subcellular location">
    <subcellularLocation>
        <location evidence="1">Cell membrane</location>
        <topology evidence="1">Multi-pass membrane protein</topology>
    </subcellularLocation>
</comment>
<feature type="transmembrane region" description="Helical" evidence="8">
    <location>
        <begin position="380"/>
        <end position="407"/>
    </location>
</feature>
<dbReference type="NCBIfam" id="NF037994">
    <property type="entry name" value="DcuC_1"/>
    <property type="match status" value="1"/>
</dbReference>
<evidence type="ECO:0000256" key="1">
    <source>
        <dbReference type="ARBA" id="ARBA00004651"/>
    </source>
</evidence>
<dbReference type="PANTHER" id="PTHR42002:SF2">
    <property type="entry name" value="ANAEROBIC C4-DICARBOXYLATE TRANSPORTER DCUC-RELATED"/>
    <property type="match status" value="1"/>
</dbReference>
<dbReference type="InterPro" id="IPR004669">
    <property type="entry name" value="C4_dicarb_anaerob_car"/>
</dbReference>
<dbReference type="PANTHER" id="PTHR42002">
    <property type="entry name" value="ANAEROBIC C4-DICARBOXYLATE TRANSPORTER DCUC-RELATED"/>
    <property type="match status" value="1"/>
</dbReference>
<feature type="transmembrane region" description="Helical" evidence="8">
    <location>
        <begin position="122"/>
        <end position="145"/>
    </location>
</feature>
<dbReference type="GO" id="GO:0015556">
    <property type="term" value="F:C4-dicarboxylate transmembrane transporter activity"/>
    <property type="evidence" value="ECO:0007669"/>
    <property type="project" value="InterPro"/>
</dbReference>
<dbReference type="eggNOG" id="COG3069">
    <property type="taxonomic scope" value="Bacteria"/>
</dbReference>
<sequence length="438" mass="44768">MQITIALLVVALSVGLIVRRHDIRLTLLGGGLTLAFLAGRPLAVLDTFARSMVAPMVAPICAAMGFAAVLRTTGCDRQLVRLLLAPLNGRRWAVLPGGIVSAYLVNLAVPSQSSVAAMLGPILVPLLIAAKLSPAVAGAALVLGASFGGDLLNPAAQDVQALSGLVGVSPLALSVRVIPASLAGLAAAIAAFVLFTARATGHPIEDLDENVLGPEREEERINLLKAIVPLVPVSLLLLAHGGLRSLGWLLRVEGLNARPDLVAAIPVVRALLIGFALAALIGWRDLRQVVQSFFDGMGASYRDVISLTIVAQCFGAGVVAVGLGDLLIKQVGDSRWGMASLAVSLPWSLATLSGSGSGPVLAFAQACIVPLGDRSEVPMLGALTCLAAAFGRTMSPVSAVVLCSAGIVGVSPPELIRPLLPALIVGASVAFVTMLSLG</sequence>
<evidence type="ECO:0000256" key="7">
    <source>
        <dbReference type="ARBA" id="ARBA00023136"/>
    </source>
</evidence>
<evidence type="ECO:0000256" key="3">
    <source>
        <dbReference type="ARBA" id="ARBA00022448"/>
    </source>
</evidence>
<evidence type="ECO:0000256" key="4">
    <source>
        <dbReference type="ARBA" id="ARBA00022475"/>
    </source>
</evidence>